<dbReference type="InterPro" id="IPR050313">
    <property type="entry name" value="Carb_Metab_HTH_regulators"/>
</dbReference>
<dbReference type="InterPro" id="IPR036388">
    <property type="entry name" value="WH-like_DNA-bd_sf"/>
</dbReference>
<evidence type="ECO:0000256" key="2">
    <source>
        <dbReference type="ARBA" id="ARBA00022491"/>
    </source>
</evidence>
<evidence type="ECO:0000256" key="5">
    <source>
        <dbReference type="ARBA" id="ARBA00023163"/>
    </source>
</evidence>
<evidence type="ECO:0000313" key="10">
    <source>
        <dbReference type="Proteomes" id="UP000429552"/>
    </source>
</evidence>
<reference evidence="9 11" key="2">
    <citation type="submission" date="2022-12" db="EMBL/GenBank/DDBJ databases">
        <authorList>
            <person name="Ruckert C."/>
            <person name="Busche T."/>
            <person name="Kalinowski J."/>
            <person name="Wittmann C."/>
        </authorList>
    </citation>
    <scope>NUCLEOTIDE SEQUENCE [LARGE SCALE GENOMIC DNA]</scope>
    <source>
        <strain evidence="9 11">DSM 40555</strain>
    </source>
</reference>
<dbReference type="GO" id="GO:0003677">
    <property type="term" value="F:DNA binding"/>
    <property type="evidence" value="ECO:0007669"/>
    <property type="project" value="UniProtKB-KW"/>
</dbReference>
<dbReference type="InterPro" id="IPR014036">
    <property type="entry name" value="DeoR-like_C"/>
</dbReference>
<gene>
    <name evidence="8" type="ORF">Sliba_76720</name>
    <name evidence="9" type="ORF">STRLI_007634</name>
</gene>
<keyword evidence="4 9" id="KW-0238">DNA-binding</keyword>
<dbReference type="Proteomes" id="UP000429552">
    <property type="component" value="Unassembled WGS sequence"/>
</dbReference>
<comment type="function">
    <text evidence="6">Repressor of the lactose catabolism operon. Galactose-6-phosphate is the inducer.</text>
</comment>
<dbReference type="RefSeq" id="WP_148588020.1">
    <property type="nucleotide sequence ID" value="NZ_BLIP01000003.1"/>
</dbReference>
<dbReference type="PROSITE" id="PS51000">
    <property type="entry name" value="HTH_DEOR_2"/>
    <property type="match status" value="1"/>
</dbReference>
<evidence type="ECO:0000256" key="6">
    <source>
        <dbReference type="ARBA" id="ARBA00024937"/>
    </source>
</evidence>
<evidence type="ECO:0000256" key="4">
    <source>
        <dbReference type="ARBA" id="ARBA00023125"/>
    </source>
</evidence>
<evidence type="ECO:0000313" key="11">
    <source>
        <dbReference type="Proteomes" id="UP001210609"/>
    </source>
</evidence>
<dbReference type="SMART" id="SM00420">
    <property type="entry name" value="HTH_DEOR"/>
    <property type="match status" value="1"/>
</dbReference>
<dbReference type="SUPFAM" id="SSF46785">
    <property type="entry name" value="Winged helix' DNA-binding domain"/>
    <property type="match status" value="1"/>
</dbReference>
<evidence type="ECO:0000259" key="7">
    <source>
        <dbReference type="PROSITE" id="PS51000"/>
    </source>
</evidence>
<sequence>MASTRSSLAEVDRRRQDVLTHVVEHGEVRIDDLARHFGVSLATMHRDLDQLAERRLLRKERGRAAPFPSLTMETATRFRIGVNHPVKEALCAAVADEIRPGSTVVLDDSTTVFPLADRIARTEAVTVVTNSLGVARLFDETPGTDVTLLGGRYRGEFGSCVGPDVLRGLGRIRADLAVMSAVSVLGGRLFHPIREYAEIKEAMLECAQRSLLLVDHSKFGKTATHAYGDIGHYDRVVTDRGTPAEELTALRSKGVTVDVAEV</sequence>
<evidence type="ECO:0000313" key="9">
    <source>
        <dbReference type="EMBL" id="WAU01306.1"/>
    </source>
</evidence>
<dbReference type="Pfam" id="PF08220">
    <property type="entry name" value="HTH_DeoR"/>
    <property type="match status" value="1"/>
</dbReference>
<dbReference type="InterPro" id="IPR001034">
    <property type="entry name" value="DeoR_HTH"/>
</dbReference>
<dbReference type="PROSITE" id="PS00894">
    <property type="entry name" value="HTH_DEOR_1"/>
    <property type="match status" value="1"/>
</dbReference>
<keyword evidence="2" id="KW-0678">Repressor</keyword>
<dbReference type="InterPro" id="IPR018356">
    <property type="entry name" value="Tscrpt_reg_HTH_DeoR_CS"/>
</dbReference>
<evidence type="ECO:0000313" key="8">
    <source>
        <dbReference type="EMBL" id="GFE27219.1"/>
    </source>
</evidence>
<accession>A0A640TV13</accession>
<dbReference type="InterPro" id="IPR036390">
    <property type="entry name" value="WH_DNA-bd_sf"/>
</dbReference>
<dbReference type="PANTHER" id="PTHR30363:SF4">
    <property type="entry name" value="GLYCEROL-3-PHOSPHATE REGULON REPRESSOR"/>
    <property type="match status" value="1"/>
</dbReference>
<keyword evidence="11" id="KW-1185">Reference proteome</keyword>
<dbReference type="InterPro" id="IPR037171">
    <property type="entry name" value="NagB/RpiA_transferase-like"/>
</dbReference>
<dbReference type="EMBL" id="CP114202">
    <property type="protein sequence ID" value="WAU01306.1"/>
    <property type="molecule type" value="Genomic_DNA"/>
</dbReference>
<evidence type="ECO:0000256" key="3">
    <source>
        <dbReference type="ARBA" id="ARBA00023015"/>
    </source>
</evidence>
<dbReference type="Proteomes" id="UP001210609">
    <property type="component" value="Chromosome"/>
</dbReference>
<keyword evidence="5" id="KW-0804">Transcription</keyword>
<dbReference type="EMBL" id="BLIP01000003">
    <property type="protein sequence ID" value="GFE27219.1"/>
    <property type="molecule type" value="Genomic_DNA"/>
</dbReference>
<organism evidence="8 10">
    <name type="scientific">Streptomyces nigrescens</name>
    <dbReference type="NCBI Taxonomy" id="1920"/>
    <lineage>
        <taxon>Bacteria</taxon>
        <taxon>Bacillati</taxon>
        <taxon>Actinomycetota</taxon>
        <taxon>Actinomycetes</taxon>
        <taxon>Kitasatosporales</taxon>
        <taxon>Streptomycetaceae</taxon>
        <taxon>Streptomyces</taxon>
    </lineage>
</organism>
<proteinExistence type="predicted"/>
<keyword evidence="3" id="KW-0805">Transcription regulation</keyword>
<dbReference type="SMART" id="SM01134">
    <property type="entry name" value="DeoRC"/>
    <property type="match status" value="1"/>
</dbReference>
<name>A0A640TV13_STRNI</name>
<evidence type="ECO:0000256" key="1">
    <source>
        <dbReference type="ARBA" id="ARBA00021390"/>
    </source>
</evidence>
<dbReference type="GO" id="GO:0003700">
    <property type="term" value="F:DNA-binding transcription factor activity"/>
    <property type="evidence" value="ECO:0007669"/>
    <property type="project" value="InterPro"/>
</dbReference>
<protein>
    <recommendedName>
        <fullName evidence="1">Lactose phosphotransferase system repressor</fullName>
    </recommendedName>
</protein>
<dbReference type="Gene3D" id="1.10.10.10">
    <property type="entry name" value="Winged helix-like DNA-binding domain superfamily/Winged helix DNA-binding domain"/>
    <property type="match status" value="1"/>
</dbReference>
<reference evidence="8 10" key="1">
    <citation type="submission" date="2019-12" db="EMBL/GenBank/DDBJ databases">
        <title>Whole genome shotgun sequence of Streptomyces libani subsp. libani NBRC 13452.</title>
        <authorList>
            <person name="Ichikawa N."/>
            <person name="Kimura A."/>
            <person name="Kitahashi Y."/>
            <person name="Komaki H."/>
            <person name="Tamura T."/>
        </authorList>
    </citation>
    <scope>NUCLEOTIDE SEQUENCE [LARGE SCALE GENOMIC DNA]</scope>
    <source>
        <strain evidence="8 10">NBRC 13452</strain>
    </source>
</reference>
<dbReference type="Pfam" id="PF00455">
    <property type="entry name" value="DeoRC"/>
    <property type="match status" value="1"/>
</dbReference>
<dbReference type="AlphaFoldDB" id="A0A640TV13"/>
<feature type="domain" description="HTH deoR-type" evidence="7">
    <location>
        <begin position="11"/>
        <end position="66"/>
    </location>
</feature>
<dbReference type="PANTHER" id="PTHR30363">
    <property type="entry name" value="HTH-TYPE TRANSCRIPTIONAL REGULATOR SRLR-RELATED"/>
    <property type="match status" value="1"/>
</dbReference>
<dbReference type="SUPFAM" id="SSF100950">
    <property type="entry name" value="NagB/RpiA/CoA transferase-like"/>
    <property type="match status" value="1"/>
</dbReference>